<keyword evidence="2" id="KW-0812">Transmembrane</keyword>
<feature type="transmembrane region" description="Helical" evidence="2">
    <location>
        <begin position="162"/>
        <end position="182"/>
    </location>
</feature>
<feature type="transmembrane region" description="Helical" evidence="2">
    <location>
        <begin position="194"/>
        <end position="218"/>
    </location>
</feature>
<feature type="transmembrane region" description="Helical" evidence="2">
    <location>
        <begin position="43"/>
        <end position="60"/>
    </location>
</feature>
<keyword evidence="4" id="KW-1185">Reference proteome</keyword>
<reference evidence="3 4" key="1">
    <citation type="submission" date="2018-03" db="EMBL/GenBank/DDBJ databases">
        <title>The ancient ancestry and fast evolution of plastids.</title>
        <authorList>
            <person name="Moore K.R."/>
            <person name="Magnabosco C."/>
            <person name="Momper L."/>
            <person name="Gold D.A."/>
            <person name="Bosak T."/>
            <person name="Fournier G.P."/>
        </authorList>
    </citation>
    <scope>NUCLEOTIDE SEQUENCE [LARGE SCALE GENOMIC DNA]</scope>
    <source>
        <strain evidence="3 4">CCALA 016</strain>
    </source>
</reference>
<dbReference type="EMBL" id="PXOH01000003">
    <property type="protein sequence ID" value="PSF38726.1"/>
    <property type="molecule type" value="Genomic_DNA"/>
</dbReference>
<dbReference type="InterPro" id="IPR024464">
    <property type="entry name" value="DUF2391"/>
</dbReference>
<organism evidence="3 4">
    <name type="scientific">Aphanothece hegewaldii CCALA 016</name>
    <dbReference type="NCBI Taxonomy" id="2107694"/>
    <lineage>
        <taxon>Bacteria</taxon>
        <taxon>Bacillati</taxon>
        <taxon>Cyanobacteriota</taxon>
        <taxon>Cyanophyceae</taxon>
        <taxon>Oscillatoriophycideae</taxon>
        <taxon>Chroococcales</taxon>
        <taxon>Aphanothecaceae</taxon>
        <taxon>Aphanothece</taxon>
    </lineage>
</organism>
<feature type="transmembrane region" description="Helical" evidence="2">
    <location>
        <begin position="239"/>
        <end position="256"/>
    </location>
</feature>
<dbReference type="Proteomes" id="UP000239001">
    <property type="component" value="Unassembled WGS sequence"/>
</dbReference>
<evidence type="ECO:0000256" key="2">
    <source>
        <dbReference type="SAM" id="Phobius"/>
    </source>
</evidence>
<feature type="transmembrane region" description="Helical" evidence="2">
    <location>
        <begin position="81"/>
        <end position="99"/>
    </location>
</feature>
<keyword evidence="2" id="KW-0472">Membrane</keyword>
<feature type="transmembrane region" description="Helical" evidence="2">
    <location>
        <begin position="268"/>
        <end position="289"/>
    </location>
</feature>
<gene>
    <name evidence="3" type="ORF">C7H19_04270</name>
</gene>
<accession>A0A2T1M1Y2</accession>
<sequence>MLSQAWKTELQDLIRGLSGGFLFGIPLMYTMEVWWIGSYTNPPLMLSVLAVTFLVLLLLNQTDGFRKNNSNSFMQMVRDSVEALALGLLSAAAILFLLQEVTLETPLDETLGKIIFEAVPFSLGVALARTLISGGDENDSESEDEKPQLSGRERKKQRYQATLADIGATAIGALFIAFNIAPTDEIPTLASAASAPWLLGVIASSLVISYGIVFVADFTTQQKRLQQEGLFQHPLVETVMSYLISLVLAALMLWFFHRLSVTDPWQIWLRHTILLGLPATVGGAAGRIAI</sequence>
<proteinExistence type="predicted"/>
<evidence type="ECO:0000256" key="1">
    <source>
        <dbReference type="SAM" id="MobiDB-lite"/>
    </source>
</evidence>
<keyword evidence="2" id="KW-1133">Transmembrane helix</keyword>
<dbReference type="RefSeq" id="WP_106455648.1">
    <property type="nucleotide sequence ID" value="NZ_PXOH01000003.1"/>
</dbReference>
<dbReference type="NCBIfam" id="TIGR02587">
    <property type="entry name" value="TIGR02587 family membrane protein"/>
    <property type="match status" value="1"/>
</dbReference>
<feature type="region of interest" description="Disordered" evidence="1">
    <location>
        <begin position="134"/>
        <end position="155"/>
    </location>
</feature>
<comment type="caution">
    <text evidence="3">The sequence shown here is derived from an EMBL/GenBank/DDBJ whole genome shotgun (WGS) entry which is preliminary data.</text>
</comment>
<dbReference type="Pfam" id="PF09622">
    <property type="entry name" value="DUF2391"/>
    <property type="match status" value="1"/>
</dbReference>
<reference evidence="3 4" key="2">
    <citation type="submission" date="2018-03" db="EMBL/GenBank/DDBJ databases">
        <authorList>
            <person name="Keele B.F."/>
        </authorList>
    </citation>
    <scope>NUCLEOTIDE SEQUENCE [LARGE SCALE GENOMIC DNA]</scope>
    <source>
        <strain evidence="3 4">CCALA 016</strain>
    </source>
</reference>
<feature type="transmembrane region" description="Helical" evidence="2">
    <location>
        <begin position="12"/>
        <end position="31"/>
    </location>
</feature>
<name>A0A2T1M1Y2_9CHRO</name>
<feature type="transmembrane region" description="Helical" evidence="2">
    <location>
        <begin position="111"/>
        <end position="132"/>
    </location>
</feature>
<protein>
    <submittedName>
        <fullName evidence="3">TIGR02587 family membrane protein</fullName>
    </submittedName>
</protein>
<dbReference type="InterPro" id="IPR013416">
    <property type="entry name" value="CHP02587_IM"/>
</dbReference>
<evidence type="ECO:0000313" key="3">
    <source>
        <dbReference type="EMBL" id="PSF38726.1"/>
    </source>
</evidence>
<dbReference type="AlphaFoldDB" id="A0A2T1M1Y2"/>
<evidence type="ECO:0000313" key="4">
    <source>
        <dbReference type="Proteomes" id="UP000239001"/>
    </source>
</evidence>
<dbReference type="OrthoDB" id="147125at2"/>